<feature type="domain" description="Transketolase C-terminal" evidence="4">
    <location>
        <begin position="471"/>
        <end position="534"/>
    </location>
</feature>
<dbReference type="Pfam" id="PF01855">
    <property type="entry name" value="POR_N"/>
    <property type="match status" value="1"/>
</dbReference>
<sequence length="583" mass="62284">MREIVWKIGGEQGQGLDSTSDVFATVCSRLGYHVYAYKTFASRIKGGHTNFTVRVSTRRVLAPARHVHVLVVLDQEAVDRTIGDLVPGGLVLTDSSFTPDVPPGTNVISVPMIQIARELGNPVYRNMVAIGASAALLGIPLDGFRAYVADKFGRKGAEVVQGNIEALQRGFDIAREQAGDRVFALDRGDGKPRLLMTGNDATAIGAIAGGCRLVAAYPITPASEILEVAAKYLPKFGGAAVQMEDELSAVAVTIGAGFAGVRAMTSTSGPGISLMQENLGLASMTEIPMVVVDTQRGGPSTGMPTKHEQSDLMALIHGGHGEGPRIVLAPGTAEQIFYDTAMAFNLAENYHCPVIIASDLGLALWQQTVEDIDLDRIEIDRGPLADPAELEKLGREAFQRYAQTETGVSPRSLPGMKNGQYLATGAEHNVFGKVSEDPKNRKQMMDRRLRKIRKLELGGKPVPGLEVSGDDRPDVLLISFGSTIGACWEAADDLREQGLKVKVAQVRVLNPLPVAELQALVDEAGAAFTVENNATAQLAFLLRGNGLNGKPLRSVLKYDGTLMMADEIVAQVREALTVEGVRA</sequence>
<evidence type="ECO:0000259" key="3">
    <source>
        <dbReference type="Pfam" id="PF01855"/>
    </source>
</evidence>
<dbReference type="Proteomes" id="UP001163687">
    <property type="component" value="Chromosome"/>
</dbReference>
<dbReference type="FunFam" id="3.40.50.970:FF:000022">
    <property type="entry name" value="2-oxoglutarate ferredoxin oxidoreductase alpha subunit"/>
    <property type="match status" value="1"/>
</dbReference>
<protein>
    <submittedName>
        <fullName evidence="5">Pyruvate ferredoxin oxidoreductase subunit alpha</fullName>
    </submittedName>
</protein>
<keyword evidence="5" id="KW-0670">Pyruvate</keyword>
<dbReference type="GO" id="GO:0016903">
    <property type="term" value="F:oxidoreductase activity, acting on the aldehyde or oxo group of donors"/>
    <property type="evidence" value="ECO:0007669"/>
    <property type="project" value="InterPro"/>
</dbReference>
<dbReference type="InterPro" id="IPR019752">
    <property type="entry name" value="Pyrv/ketoisovalerate_OxRed_cat"/>
</dbReference>
<dbReference type="Gene3D" id="3.40.920.10">
    <property type="entry name" value="Pyruvate-ferredoxin oxidoreductase, PFOR, domain III"/>
    <property type="match status" value="1"/>
</dbReference>
<feature type="domain" description="Pyruvate/ketoisovalerate oxidoreductase catalytic" evidence="2">
    <location>
        <begin position="13"/>
        <end position="172"/>
    </location>
</feature>
<dbReference type="InterPro" id="IPR050722">
    <property type="entry name" value="Pyruvate:ferred/Flavod_OxRd"/>
</dbReference>
<evidence type="ECO:0000259" key="2">
    <source>
        <dbReference type="Pfam" id="PF01558"/>
    </source>
</evidence>
<dbReference type="Gene3D" id="3.40.50.970">
    <property type="match status" value="1"/>
</dbReference>
<dbReference type="EMBL" id="AP025628">
    <property type="protein sequence ID" value="BDG59055.1"/>
    <property type="molecule type" value="Genomic_DNA"/>
</dbReference>
<dbReference type="CDD" id="cd07034">
    <property type="entry name" value="TPP_PYR_PFOR_IOR-alpha_like"/>
    <property type="match status" value="1"/>
</dbReference>
<accession>A0AA35CHG9</accession>
<proteinExistence type="predicted"/>
<dbReference type="InterPro" id="IPR033248">
    <property type="entry name" value="Transketolase_C"/>
</dbReference>
<dbReference type="NCBIfam" id="TIGR03710">
    <property type="entry name" value="OAFO_sf"/>
    <property type="match status" value="1"/>
</dbReference>
<dbReference type="SUPFAM" id="SSF53323">
    <property type="entry name" value="Pyruvate-ferredoxin oxidoreductase, PFOR, domain III"/>
    <property type="match status" value="1"/>
</dbReference>
<dbReference type="PANTHER" id="PTHR32154">
    <property type="entry name" value="PYRUVATE-FLAVODOXIN OXIDOREDUCTASE-RELATED"/>
    <property type="match status" value="1"/>
</dbReference>
<dbReference type="InterPro" id="IPR022367">
    <property type="entry name" value="2-oxoacid/accept_OxRdtase_asu"/>
</dbReference>
<dbReference type="InterPro" id="IPR002869">
    <property type="entry name" value="Pyrv_flavodox_OxRed_cen"/>
</dbReference>
<dbReference type="GO" id="GO:0006979">
    <property type="term" value="P:response to oxidative stress"/>
    <property type="evidence" value="ECO:0007669"/>
    <property type="project" value="TreeGrafter"/>
</dbReference>
<dbReference type="Gene3D" id="3.40.50.920">
    <property type="match status" value="1"/>
</dbReference>
<evidence type="ECO:0000313" key="5">
    <source>
        <dbReference type="EMBL" id="BDG59055.1"/>
    </source>
</evidence>
<organism evidence="5 6">
    <name type="scientific">Caldinitratiruptor microaerophilus</name>
    <dbReference type="NCBI Taxonomy" id="671077"/>
    <lineage>
        <taxon>Bacteria</taxon>
        <taxon>Bacillati</taxon>
        <taxon>Bacillota</taxon>
        <taxon>Clostridia</taxon>
        <taxon>Eubacteriales</taxon>
        <taxon>Symbiobacteriaceae</taxon>
        <taxon>Caldinitratiruptor</taxon>
    </lineage>
</organism>
<keyword evidence="1" id="KW-0560">Oxidoreductase</keyword>
<evidence type="ECO:0000259" key="4">
    <source>
        <dbReference type="Pfam" id="PF02780"/>
    </source>
</evidence>
<evidence type="ECO:0000256" key="1">
    <source>
        <dbReference type="ARBA" id="ARBA00023002"/>
    </source>
</evidence>
<keyword evidence="6" id="KW-1185">Reference proteome</keyword>
<feature type="domain" description="Pyruvate flavodoxin/ferredoxin oxidoreductase pyrimidine binding" evidence="3">
    <location>
        <begin position="205"/>
        <end position="444"/>
    </location>
</feature>
<name>A0AA35CHG9_9FIRM</name>
<dbReference type="Pfam" id="PF02780">
    <property type="entry name" value="Transketolase_C"/>
    <property type="match status" value="1"/>
</dbReference>
<dbReference type="InterPro" id="IPR029061">
    <property type="entry name" value="THDP-binding"/>
</dbReference>
<reference evidence="5" key="1">
    <citation type="submission" date="2022-03" db="EMBL/GenBank/DDBJ databases">
        <title>Complete genome sequence of Caldinitratiruptor microaerophilus.</title>
        <authorList>
            <person name="Mukaiyama R."/>
            <person name="Nishiyama T."/>
            <person name="Ueda K."/>
        </authorList>
    </citation>
    <scope>NUCLEOTIDE SEQUENCE</scope>
    <source>
        <strain evidence="5">JCM 16183</strain>
    </source>
</reference>
<dbReference type="SUPFAM" id="SSF52518">
    <property type="entry name" value="Thiamin diphosphate-binding fold (THDP-binding)"/>
    <property type="match status" value="1"/>
</dbReference>
<dbReference type="KEGG" id="cmic:caldi_01450"/>
<dbReference type="RefSeq" id="WP_264843172.1">
    <property type="nucleotide sequence ID" value="NZ_AP025628.1"/>
</dbReference>
<dbReference type="SUPFAM" id="SSF52922">
    <property type="entry name" value="TK C-terminal domain-like"/>
    <property type="match status" value="1"/>
</dbReference>
<gene>
    <name evidence="5" type="primary">porA_2</name>
    <name evidence="5" type="ORF">caldi_01450</name>
</gene>
<dbReference type="AlphaFoldDB" id="A0AA35CHG9"/>
<dbReference type="InterPro" id="IPR002880">
    <property type="entry name" value="Pyrv_Fd/Flavodoxin_OxRdtase_N"/>
</dbReference>
<dbReference type="InterPro" id="IPR009014">
    <property type="entry name" value="Transketo_C/PFOR_II"/>
</dbReference>
<dbReference type="PANTHER" id="PTHR32154:SF20">
    <property type="entry name" value="2-OXOGLUTARATE OXIDOREDUCTASE SUBUNIT KORA"/>
    <property type="match status" value="1"/>
</dbReference>
<dbReference type="Pfam" id="PF01558">
    <property type="entry name" value="POR"/>
    <property type="match status" value="1"/>
</dbReference>
<evidence type="ECO:0000313" key="6">
    <source>
        <dbReference type="Proteomes" id="UP001163687"/>
    </source>
</evidence>